<keyword evidence="3" id="KW-1185">Reference proteome</keyword>
<dbReference type="PANTHER" id="PTHR34053:SF1">
    <property type="entry name" value="PROTEIN ULTRAPETALA 1"/>
    <property type="match status" value="1"/>
</dbReference>
<comment type="caution">
    <text evidence="2">The sequence shown here is derived from an EMBL/GenBank/DDBJ whole genome shotgun (WGS) entry which is preliminary data.</text>
</comment>
<dbReference type="EMBL" id="SMOL01000781">
    <property type="protein sequence ID" value="KAB2596439.1"/>
    <property type="molecule type" value="Genomic_DNA"/>
</dbReference>
<reference evidence="3" key="2">
    <citation type="submission" date="2019-10" db="EMBL/GenBank/DDBJ databases">
        <title>A de novo genome assembly of a pear dwarfing rootstock.</title>
        <authorList>
            <person name="Wang F."/>
            <person name="Wang J."/>
            <person name="Li S."/>
            <person name="Zhang Y."/>
            <person name="Fang M."/>
            <person name="Ma L."/>
            <person name="Zhao Y."/>
            <person name="Jiang S."/>
        </authorList>
    </citation>
    <scope>NUCLEOTIDE SEQUENCE [LARGE SCALE GENOMIC DNA]</scope>
</reference>
<dbReference type="InterPro" id="IPR020533">
    <property type="entry name" value="Developmental_reg_ULTRAPETALA"/>
</dbReference>
<reference evidence="2 3" key="3">
    <citation type="submission" date="2019-11" db="EMBL/GenBank/DDBJ databases">
        <title>A de novo genome assembly of a pear dwarfing rootstock.</title>
        <authorList>
            <person name="Wang F."/>
            <person name="Wang J."/>
            <person name="Li S."/>
            <person name="Zhang Y."/>
            <person name="Fang M."/>
            <person name="Ma L."/>
            <person name="Zhao Y."/>
            <person name="Jiang S."/>
        </authorList>
    </citation>
    <scope>NUCLEOTIDE SEQUENCE [LARGE SCALE GENOMIC DNA]</scope>
    <source>
        <strain evidence="2">S2</strain>
        <tissue evidence="2">Leaf</tissue>
    </source>
</reference>
<accession>A0A5N5F001</accession>
<dbReference type="InterPro" id="IPR057011">
    <property type="entry name" value="ULT1/2_SAND"/>
</dbReference>
<dbReference type="PANTHER" id="PTHR34053">
    <property type="entry name" value="PROTEIN ULTRAPETALA 1"/>
    <property type="match status" value="1"/>
</dbReference>
<sequence>MANEVERESGLVLFSDDELRKMSEVNRGSDHIEVTCGYTSHRYGDAVGRFRVFVNGDLEVTCKCTPGCKEGLSLYHFDLSHFLFTVFLLGIRLRCMLFCLAKCLLLAECTLVICLPTLHMVESRWFLACLWSKELFFKLVY</sequence>
<reference evidence="2 3" key="1">
    <citation type="submission" date="2019-09" db="EMBL/GenBank/DDBJ databases">
        <authorList>
            <person name="Ou C."/>
        </authorList>
    </citation>
    <scope>NUCLEOTIDE SEQUENCE [LARGE SCALE GENOMIC DNA]</scope>
    <source>
        <strain evidence="2">S2</strain>
        <tissue evidence="2">Leaf</tissue>
    </source>
</reference>
<dbReference type="AlphaFoldDB" id="A0A5N5F001"/>
<gene>
    <name evidence="2" type="ORF">D8674_031889</name>
</gene>
<dbReference type="Proteomes" id="UP000327157">
    <property type="component" value="Chromosome 7"/>
</dbReference>
<dbReference type="GO" id="GO:0005634">
    <property type="term" value="C:nucleus"/>
    <property type="evidence" value="ECO:0007669"/>
    <property type="project" value="TreeGrafter"/>
</dbReference>
<feature type="domain" description="ULTRAPETALA1/2 SAND" evidence="1">
    <location>
        <begin position="22"/>
        <end position="71"/>
    </location>
</feature>
<dbReference type="OrthoDB" id="660341at2759"/>
<dbReference type="Pfam" id="PF23292">
    <property type="entry name" value="SAND_ULT1"/>
    <property type="match status" value="1"/>
</dbReference>
<proteinExistence type="predicted"/>
<evidence type="ECO:0000313" key="2">
    <source>
        <dbReference type="EMBL" id="KAB2596439.1"/>
    </source>
</evidence>
<evidence type="ECO:0000313" key="3">
    <source>
        <dbReference type="Proteomes" id="UP000327157"/>
    </source>
</evidence>
<name>A0A5N5F001_9ROSA</name>
<dbReference type="GO" id="GO:0005829">
    <property type="term" value="C:cytosol"/>
    <property type="evidence" value="ECO:0007669"/>
    <property type="project" value="TreeGrafter"/>
</dbReference>
<evidence type="ECO:0000259" key="1">
    <source>
        <dbReference type="Pfam" id="PF23292"/>
    </source>
</evidence>
<organism evidence="2 3">
    <name type="scientific">Pyrus ussuriensis x Pyrus communis</name>
    <dbReference type="NCBI Taxonomy" id="2448454"/>
    <lineage>
        <taxon>Eukaryota</taxon>
        <taxon>Viridiplantae</taxon>
        <taxon>Streptophyta</taxon>
        <taxon>Embryophyta</taxon>
        <taxon>Tracheophyta</taxon>
        <taxon>Spermatophyta</taxon>
        <taxon>Magnoliopsida</taxon>
        <taxon>eudicotyledons</taxon>
        <taxon>Gunneridae</taxon>
        <taxon>Pentapetalae</taxon>
        <taxon>rosids</taxon>
        <taxon>fabids</taxon>
        <taxon>Rosales</taxon>
        <taxon>Rosaceae</taxon>
        <taxon>Amygdaloideae</taxon>
        <taxon>Maleae</taxon>
        <taxon>Pyrus</taxon>
    </lineage>
</organism>
<protein>
    <submittedName>
        <fullName evidence="2">Protein ULTRAPETALA 1-like</fullName>
    </submittedName>
</protein>